<reference evidence="2" key="1">
    <citation type="journal article" date="2019" name="Curr. Biol.">
        <title>Genome Sequence of Striga asiatica Provides Insight into the Evolution of Plant Parasitism.</title>
        <authorList>
            <person name="Yoshida S."/>
            <person name="Kim S."/>
            <person name="Wafula E.K."/>
            <person name="Tanskanen J."/>
            <person name="Kim Y.M."/>
            <person name="Honaas L."/>
            <person name="Yang Z."/>
            <person name="Spallek T."/>
            <person name="Conn C.E."/>
            <person name="Ichihashi Y."/>
            <person name="Cheong K."/>
            <person name="Cui S."/>
            <person name="Der J.P."/>
            <person name="Gundlach H."/>
            <person name="Jiao Y."/>
            <person name="Hori C."/>
            <person name="Ishida J.K."/>
            <person name="Kasahara H."/>
            <person name="Kiba T."/>
            <person name="Kim M.S."/>
            <person name="Koo N."/>
            <person name="Laohavisit A."/>
            <person name="Lee Y.H."/>
            <person name="Lumba S."/>
            <person name="McCourt P."/>
            <person name="Mortimer J.C."/>
            <person name="Mutuku J.M."/>
            <person name="Nomura T."/>
            <person name="Sasaki-Sekimoto Y."/>
            <person name="Seto Y."/>
            <person name="Wang Y."/>
            <person name="Wakatake T."/>
            <person name="Sakakibara H."/>
            <person name="Demura T."/>
            <person name="Yamaguchi S."/>
            <person name="Yoneyama K."/>
            <person name="Manabe R.I."/>
            <person name="Nelson D.C."/>
            <person name="Schulman A.H."/>
            <person name="Timko M.P."/>
            <person name="dePamphilis C.W."/>
            <person name="Choi D."/>
            <person name="Shirasu K."/>
        </authorList>
    </citation>
    <scope>NUCLEOTIDE SEQUENCE [LARGE SCALE GENOMIC DNA]</scope>
    <source>
        <strain evidence="2">cv. UVA1</strain>
    </source>
</reference>
<feature type="non-terminal residue" evidence="1">
    <location>
        <position position="337"/>
    </location>
</feature>
<gene>
    <name evidence="1" type="ORF">STAS_00568</name>
</gene>
<sequence>MMKPVCIPYNNSPISNPRYELDPFMTIVTNTQILHNVQGNHTRQAHEPESNCQFLTVYELSRVLLPELRLTPQAPTVLHVPDLSYTLVQNLQIPINLFRKRVKPIPNKKCMDRVLYLDPTTAWLLLHAFVSHEPSRSITIVPFACDRVHVGHEHVSSRVLGLQFQETLSGKLPDFSVLALKRVLQTIASGGQNSHECYVVRIYSHPLHVFEELYGSHAMPVLRVTRDHSIPRDFVFPRILEENLAGPTKAPAFRVQSDQDVADFSLGIVCGRTNCRTVGEHIGLLSSPNHLSENLQSIFTVSTLPKSRYEPIPRNIVFRINSLKCRVGLPRAAAPSI</sequence>
<dbReference type="EMBL" id="BKCP01000001">
    <property type="protein sequence ID" value="GER25023.1"/>
    <property type="molecule type" value="Genomic_DNA"/>
</dbReference>
<evidence type="ECO:0000313" key="1">
    <source>
        <dbReference type="EMBL" id="GER25023.1"/>
    </source>
</evidence>
<name>A0A5A7NX18_STRAF</name>
<comment type="caution">
    <text evidence="1">The sequence shown here is derived from an EMBL/GenBank/DDBJ whole genome shotgun (WGS) entry which is preliminary data.</text>
</comment>
<accession>A0A5A7NX18</accession>
<keyword evidence="2" id="KW-1185">Reference proteome</keyword>
<dbReference type="AlphaFoldDB" id="A0A5A7NX18"/>
<protein>
    <submittedName>
        <fullName evidence="1">Beta-fructofuranosidase</fullName>
    </submittedName>
</protein>
<proteinExistence type="predicted"/>
<organism evidence="1 2">
    <name type="scientific">Striga asiatica</name>
    <name type="common">Asiatic witchweed</name>
    <name type="synonym">Buchnera asiatica</name>
    <dbReference type="NCBI Taxonomy" id="4170"/>
    <lineage>
        <taxon>Eukaryota</taxon>
        <taxon>Viridiplantae</taxon>
        <taxon>Streptophyta</taxon>
        <taxon>Embryophyta</taxon>
        <taxon>Tracheophyta</taxon>
        <taxon>Spermatophyta</taxon>
        <taxon>Magnoliopsida</taxon>
        <taxon>eudicotyledons</taxon>
        <taxon>Gunneridae</taxon>
        <taxon>Pentapetalae</taxon>
        <taxon>asterids</taxon>
        <taxon>lamiids</taxon>
        <taxon>Lamiales</taxon>
        <taxon>Orobanchaceae</taxon>
        <taxon>Buchnereae</taxon>
        <taxon>Striga</taxon>
    </lineage>
</organism>
<dbReference type="Proteomes" id="UP000325081">
    <property type="component" value="Unassembled WGS sequence"/>
</dbReference>
<evidence type="ECO:0000313" key="2">
    <source>
        <dbReference type="Proteomes" id="UP000325081"/>
    </source>
</evidence>